<dbReference type="EMBL" id="JACORU010000011">
    <property type="protein sequence ID" value="MBC5767620.1"/>
    <property type="molecule type" value="Genomic_DNA"/>
</dbReference>
<accession>A0A923MCT1</accession>
<dbReference type="RefSeq" id="WP_187084102.1">
    <property type="nucleotide sequence ID" value="NZ_JACORU010000011.1"/>
</dbReference>
<organism evidence="3 4">
    <name type="scientific">Ramlibacter albus</name>
    <dbReference type="NCBI Taxonomy" id="2079448"/>
    <lineage>
        <taxon>Bacteria</taxon>
        <taxon>Pseudomonadati</taxon>
        <taxon>Pseudomonadota</taxon>
        <taxon>Betaproteobacteria</taxon>
        <taxon>Burkholderiales</taxon>
        <taxon>Comamonadaceae</taxon>
        <taxon>Ramlibacter</taxon>
    </lineage>
</organism>
<dbReference type="Gene3D" id="1.10.3210.40">
    <property type="match status" value="1"/>
</dbReference>
<evidence type="ECO:0000259" key="2">
    <source>
        <dbReference type="Pfam" id="PF07514"/>
    </source>
</evidence>
<dbReference type="Proteomes" id="UP000596827">
    <property type="component" value="Unassembled WGS sequence"/>
</dbReference>
<protein>
    <submittedName>
        <fullName evidence="3">TraI domain-containing protein</fullName>
    </submittedName>
</protein>
<dbReference type="InterPro" id="IPR011119">
    <property type="entry name" value="Unchr_helicase_relaxase_TraI"/>
</dbReference>
<feature type="region of interest" description="Disordered" evidence="1">
    <location>
        <begin position="411"/>
        <end position="479"/>
    </location>
</feature>
<proteinExistence type="predicted"/>
<reference evidence="3" key="1">
    <citation type="submission" date="2020-08" db="EMBL/GenBank/DDBJ databases">
        <title>Ramlibacter sp. GTP1 16S ribosomal RNA gene genome sequencing and assembly.</title>
        <authorList>
            <person name="Kang M."/>
        </authorList>
    </citation>
    <scope>NUCLEOTIDE SEQUENCE</scope>
    <source>
        <strain evidence="3">GTP1</strain>
    </source>
</reference>
<gene>
    <name evidence="3" type="ORF">H8R02_24355</name>
</gene>
<dbReference type="Pfam" id="PF07514">
    <property type="entry name" value="TraI_2"/>
    <property type="match status" value="1"/>
</dbReference>
<sequence>MDFQWLRRLIAPPSAAPTEAVTSQPARAAGSSARLQYPPADTGLPILDASEILSANQQLLTRLHLHAAVEEAQFERRFRAPLRRLAEHINTLPATASGLFAGEMGLFRACLELAFFSFQSSDGRIFTGAEGVERRHSLEARWRYLCFLAGLFFPLGRSLDLMAVAASDGAVWKRHFGGVTDWARASGVERLFVSWGSASGDAEIGPSPAAVALVPTVVGAENLQMLHDGEGELVTALYALAAGGTGPSRLAYQVVSGTWERVQRREDARRPQAFGRLLAGSHQGPYLIGAVRALIESGAWKVNESCLRADAKGLYLLWPDAAPSVIGYGKARDYAGWPDDAPTLSALMRAAGILDSDAGDMGMVEVVDEHGEIKPGVKFANPLAVLEDYDPDQFARAPASLDEVVRADPIAQAEQQQAAPPKETRSKKRAAAEKVAASAPTTAPEAQDVEEAEQPAVDAGKPSADPIEQTGAGSQSAATGVPSLQEMARQQSKPERLVEAAEVRYADLVPEDLRTDIGSALQVERLGKVIKAWRERPENSDSMRRIDNGAAISFKFLSELIHEVPNWLEALARTGLIHSPRATPGMRIQKVSIPEGRPEVQAVVLSNLACKRLGL</sequence>
<feature type="domain" description="Uncharacterised" evidence="2">
    <location>
        <begin position="49"/>
        <end position="356"/>
    </location>
</feature>
<evidence type="ECO:0000313" key="4">
    <source>
        <dbReference type="Proteomes" id="UP000596827"/>
    </source>
</evidence>
<evidence type="ECO:0000256" key="1">
    <source>
        <dbReference type="SAM" id="MobiDB-lite"/>
    </source>
</evidence>
<evidence type="ECO:0000313" key="3">
    <source>
        <dbReference type="EMBL" id="MBC5767620.1"/>
    </source>
</evidence>
<name>A0A923MCT1_9BURK</name>
<feature type="compositionally biased region" description="Low complexity" evidence="1">
    <location>
        <begin position="433"/>
        <end position="443"/>
    </location>
</feature>
<dbReference type="AlphaFoldDB" id="A0A923MCT1"/>
<comment type="caution">
    <text evidence="3">The sequence shown here is derived from an EMBL/GenBank/DDBJ whole genome shotgun (WGS) entry which is preliminary data.</text>
</comment>
<keyword evidence="4" id="KW-1185">Reference proteome</keyword>